<evidence type="ECO:0000313" key="2">
    <source>
        <dbReference type="Proteomes" id="UP000282007"/>
    </source>
</evidence>
<name>A0A3G8QZQ4_9EURY</name>
<reference evidence="1 2" key="1">
    <citation type="submission" date="2018-07" db="EMBL/GenBank/DDBJ databases">
        <title>Genome sequences of Haloplanus aerogenes JCM 16430T.</title>
        <authorList>
            <person name="Kim Y.B."/>
            <person name="Roh S.W."/>
        </authorList>
    </citation>
    <scope>NUCLEOTIDE SEQUENCE [LARGE SCALE GENOMIC DNA]</scope>
    <source>
        <strain evidence="1 2">JCM 16430</strain>
    </source>
</reference>
<dbReference type="KEGG" id="haer:DU502_08670"/>
<dbReference type="InterPro" id="IPR010696">
    <property type="entry name" value="DUF1272"/>
</dbReference>
<dbReference type="Pfam" id="PF06906">
    <property type="entry name" value="DUF1272"/>
    <property type="match status" value="1"/>
</dbReference>
<dbReference type="Proteomes" id="UP000282007">
    <property type="component" value="Chromosome"/>
</dbReference>
<sequence length="37" mass="4283">MERSSFECEYCNQRVSPISYRASCPDCGGTLRRRPVQ</sequence>
<evidence type="ECO:0000313" key="1">
    <source>
        <dbReference type="EMBL" id="AZH27191.1"/>
    </source>
</evidence>
<accession>A0A3G8QZQ4</accession>
<dbReference type="AlphaFoldDB" id="A0A3G8QZQ4"/>
<gene>
    <name evidence="1" type="ORF">DU502_08670</name>
</gene>
<dbReference type="EMBL" id="CP034145">
    <property type="protein sequence ID" value="AZH27191.1"/>
    <property type="molecule type" value="Genomic_DNA"/>
</dbReference>
<protein>
    <submittedName>
        <fullName evidence="1">DUF1272 domain-containing protein</fullName>
    </submittedName>
</protein>
<keyword evidence="2" id="KW-1185">Reference proteome</keyword>
<organism evidence="1 2">
    <name type="scientific">Haloplanus aerogenes</name>
    <dbReference type="NCBI Taxonomy" id="660522"/>
    <lineage>
        <taxon>Archaea</taxon>
        <taxon>Methanobacteriati</taxon>
        <taxon>Methanobacteriota</taxon>
        <taxon>Stenosarchaea group</taxon>
        <taxon>Halobacteria</taxon>
        <taxon>Halobacteriales</taxon>
        <taxon>Haloferacaceae</taxon>
        <taxon>Haloplanus</taxon>
    </lineage>
</organism>
<proteinExistence type="predicted"/>